<evidence type="ECO:0000256" key="7">
    <source>
        <dbReference type="ARBA" id="ARBA00022801"/>
    </source>
</evidence>
<comment type="catalytic activity">
    <reaction evidence="1">
        <text>Endonucleolytic cleavage to 5'-phosphomononucleotide and 5'-phosphooligonucleotide end-products.</text>
        <dbReference type="EC" id="3.1.30.1"/>
    </reaction>
</comment>
<evidence type="ECO:0000256" key="6">
    <source>
        <dbReference type="ARBA" id="ARBA00022759"/>
    </source>
</evidence>
<dbReference type="EC" id="3.1.30.1" evidence="3"/>
<dbReference type="InterPro" id="IPR003154">
    <property type="entry name" value="S1/P1nuclease"/>
</dbReference>
<evidence type="ECO:0000256" key="4">
    <source>
        <dbReference type="ARBA" id="ARBA00022722"/>
    </source>
</evidence>
<proteinExistence type="inferred from homology"/>
<keyword evidence="4" id="KW-0540">Nuclease</keyword>
<evidence type="ECO:0000313" key="10">
    <source>
        <dbReference type="EnsemblPlants" id="AET3Gv20069900.4"/>
    </source>
</evidence>
<evidence type="ECO:0000313" key="11">
    <source>
        <dbReference type="Proteomes" id="UP000015105"/>
    </source>
</evidence>
<keyword evidence="5" id="KW-0479">Metal-binding</keyword>
<dbReference type="GO" id="GO:0006308">
    <property type="term" value="P:DNA catabolic process"/>
    <property type="evidence" value="ECO:0007669"/>
    <property type="project" value="InterPro"/>
</dbReference>
<dbReference type="EnsemblPlants" id="AET3Gv20069900.4">
    <property type="protein sequence ID" value="AET3Gv20069900.4"/>
    <property type="gene ID" value="AET3Gv20069900"/>
</dbReference>
<keyword evidence="11" id="KW-1185">Reference proteome</keyword>
<keyword evidence="9" id="KW-0325">Glycoprotein</keyword>
<dbReference type="PANTHER" id="PTHR33146:SF27">
    <property type="entry name" value="ENDONUCLEASE 2"/>
    <property type="match status" value="1"/>
</dbReference>
<evidence type="ECO:0000256" key="3">
    <source>
        <dbReference type="ARBA" id="ARBA00012562"/>
    </source>
</evidence>
<sequence>HPPEPLHCGFASDRGGNTIDVHWYRRKTVLHHVWDVSIIQTAEKDYYDEGAGEFVDALNKNITGGVVRQSAGMGGVRQEPDGVPRQIRVGEHHRGMRLGVQGRDRRFNAE</sequence>
<keyword evidence="6" id="KW-0255">Endonuclease</keyword>
<dbReference type="InterPro" id="IPR008947">
    <property type="entry name" value="PLipase_C/P1_nuclease_dom_sf"/>
</dbReference>
<evidence type="ECO:0000256" key="9">
    <source>
        <dbReference type="ARBA" id="ARBA00023180"/>
    </source>
</evidence>
<organism evidence="10 11">
    <name type="scientific">Aegilops tauschii subsp. strangulata</name>
    <name type="common">Goatgrass</name>
    <dbReference type="NCBI Taxonomy" id="200361"/>
    <lineage>
        <taxon>Eukaryota</taxon>
        <taxon>Viridiplantae</taxon>
        <taxon>Streptophyta</taxon>
        <taxon>Embryophyta</taxon>
        <taxon>Tracheophyta</taxon>
        <taxon>Spermatophyta</taxon>
        <taxon>Magnoliopsida</taxon>
        <taxon>Liliopsida</taxon>
        <taxon>Poales</taxon>
        <taxon>Poaceae</taxon>
        <taxon>BOP clade</taxon>
        <taxon>Pooideae</taxon>
        <taxon>Triticodae</taxon>
        <taxon>Triticeae</taxon>
        <taxon>Triticinae</taxon>
        <taxon>Aegilops</taxon>
    </lineage>
</organism>
<reference evidence="11" key="2">
    <citation type="journal article" date="2017" name="Nat. Plants">
        <title>The Aegilops tauschii genome reveals multiple impacts of transposons.</title>
        <authorList>
            <person name="Zhao G."/>
            <person name="Zou C."/>
            <person name="Li K."/>
            <person name="Wang K."/>
            <person name="Li T."/>
            <person name="Gao L."/>
            <person name="Zhang X."/>
            <person name="Wang H."/>
            <person name="Yang Z."/>
            <person name="Liu X."/>
            <person name="Jiang W."/>
            <person name="Mao L."/>
            <person name="Kong X."/>
            <person name="Jiao Y."/>
            <person name="Jia J."/>
        </authorList>
    </citation>
    <scope>NUCLEOTIDE SEQUENCE [LARGE SCALE GENOMIC DNA]</scope>
    <source>
        <strain evidence="11">cv. AL8/78</strain>
    </source>
</reference>
<dbReference type="GO" id="GO:0004521">
    <property type="term" value="F:RNA endonuclease activity"/>
    <property type="evidence" value="ECO:0007669"/>
    <property type="project" value="UniProtKB-ARBA"/>
</dbReference>
<comment type="similarity">
    <text evidence="2">Belongs to the nuclease type I family.</text>
</comment>
<evidence type="ECO:0000256" key="2">
    <source>
        <dbReference type="ARBA" id="ARBA00009547"/>
    </source>
</evidence>
<dbReference type="SUPFAM" id="SSF48537">
    <property type="entry name" value="Phospholipase C/P1 nuclease"/>
    <property type="match status" value="1"/>
</dbReference>
<dbReference type="GO" id="GO:0000014">
    <property type="term" value="F:single-stranded DNA endodeoxyribonuclease activity"/>
    <property type="evidence" value="ECO:0007669"/>
    <property type="project" value="UniProtKB-ARBA"/>
</dbReference>
<accession>A0A453DT30</accession>
<dbReference type="Gene3D" id="1.10.575.10">
    <property type="entry name" value="P1 Nuclease"/>
    <property type="match status" value="1"/>
</dbReference>
<dbReference type="Pfam" id="PF02265">
    <property type="entry name" value="S1-P1_nuclease"/>
    <property type="match status" value="1"/>
</dbReference>
<dbReference type="Proteomes" id="UP000015105">
    <property type="component" value="Chromosome 3D"/>
</dbReference>
<reference evidence="10" key="3">
    <citation type="journal article" date="2017" name="Nature">
        <title>Genome sequence of the progenitor of the wheat D genome Aegilops tauschii.</title>
        <authorList>
            <person name="Luo M.C."/>
            <person name="Gu Y.Q."/>
            <person name="Puiu D."/>
            <person name="Wang H."/>
            <person name="Twardziok S.O."/>
            <person name="Deal K.R."/>
            <person name="Huo N."/>
            <person name="Zhu T."/>
            <person name="Wang L."/>
            <person name="Wang Y."/>
            <person name="McGuire P.E."/>
            <person name="Liu S."/>
            <person name="Long H."/>
            <person name="Ramasamy R.K."/>
            <person name="Rodriguez J.C."/>
            <person name="Van S.L."/>
            <person name="Yuan L."/>
            <person name="Wang Z."/>
            <person name="Xia Z."/>
            <person name="Xiao L."/>
            <person name="Anderson O.D."/>
            <person name="Ouyang S."/>
            <person name="Liang Y."/>
            <person name="Zimin A.V."/>
            <person name="Pertea G."/>
            <person name="Qi P."/>
            <person name="Bennetzen J.L."/>
            <person name="Dai X."/>
            <person name="Dawson M.W."/>
            <person name="Muller H.G."/>
            <person name="Kugler K."/>
            <person name="Rivarola-Duarte L."/>
            <person name="Spannagl M."/>
            <person name="Mayer K.F.X."/>
            <person name="Lu F.H."/>
            <person name="Bevan M.W."/>
            <person name="Leroy P."/>
            <person name="Li P."/>
            <person name="You F.M."/>
            <person name="Sun Q."/>
            <person name="Liu Z."/>
            <person name="Lyons E."/>
            <person name="Wicker T."/>
            <person name="Salzberg S.L."/>
            <person name="Devos K.M."/>
            <person name="Dvorak J."/>
        </authorList>
    </citation>
    <scope>NUCLEOTIDE SEQUENCE [LARGE SCALE GENOMIC DNA]</scope>
    <source>
        <strain evidence="10">cv. AL8/78</strain>
    </source>
</reference>
<dbReference type="PANTHER" id="PTHR33146">
    <property type="entry name" value="ENDONUCLEASE 4"/>
    <property type="match status" value="1"/>
</dbReference>
<keyword evidence="8" id="KW-1015">Disulfide bond</keyword>
<name>A0A453DT30_AEGTS</name>
<reference evidence="11" key="1">
    <citation type="journal article" date="2014" name="Science">
        <title>Ancient hybridizations among the ancestral genomes of bread wheat.</title>
        <authorList>
            <consortium name="International Wheat Genome Sequencing Consortium,"/>
            <person name="Marcussen T."/>
            <person name="Sandve S.R."/>
            <person name="Heier L."/>
            <person name="Spannagl M."/>
            <person name="Pfeifer M."/>
            <person name="Jakobsen K.S."/>
            <person name="Wulff B.B."/>
            <person name="Steuernagel B."/>
            <person name="Mayer K.F."/>
            <person name="Olsen O.A."/>
        </authorList>
    </citation>
    <scope>NUCLEOTIDE SEQUENCE [LARGE SCALE GENOMIC DNA]</scope>
    <source>
        <strain evidence="11">cv. AL8/78</strain>
    </source>
</reference>
<evidence type="ECO:0000256" key="1">
    <source>
        <dbReference type="ARBA" id="ARBA00000245"/>
    </source>
</evidence>
<reference evidence="10" key="4">
    <citation type="submission" date="2019-03" db="UniProtKB">
        <authorList>
            <consortium name="EnsemblPlants"/>
        </authorList>
    </citation>
    <scope>IDENTIFICATION</scope>
</reference>
<protein>
    <recommendedName>
        <fullName evidence="3">Aspergillus nuclease S1</fullName>
        <ecNumber evidence="3">3.1.30.1</ecNumber>
    </recommendedName>
</protein>
<evidence type="ECO:0000256" key="8">
    <source>
        <dbReference type="ARBA" id="ARBA00023157"/>
    </source>
</evidence>
<evidence type="ECO:0000256" key="5">
    <source>
        <dbReference type="ARBA" id="ARBA00022723"/>
    </source>
</evidence>
<dbReference type="AlphaFoldDB" id="A0A453DT30"/>
<dbReference type="Gramene" id="AET3Gv20069900.4">
    <property type="protein sequence ID" value="AET3Gv20069900.4"/>
    <property type="gene ID" value="AET3Gv20069900"/>
</dbReference>
<reference evidence="10" key="5">
    <citation type="journal article" date="2021" name="G3 (Bethesda)">
        <title>Aegilops tauschii genome assembly Aet v5.0 features greater sequence contiguity and improved annotation.</title>
        <authorList>
            <person name="Wang L."/>
            <person name="Zhu T."/>
            <person name="Rodriguez J.C."/>
            <person name="Deal K.R."/>
            <person name="Dubcovsky J."/>
            <person name="McGuire P.E."/>
            <person name="Lux T."/>
            <person name="Spannagl M."/>
            <person name="Mayer K.F.X."/>
            <person name="Baldrich P."/>
            <person name="Meyers B.C."/>
            <person name="Huo N."/>
            <person name="Gu Y.Q."/>
            <person name="Zhou H."/>
            <person name="Devos K.M."/>
            <person name="Bennetzen J.L."/>
            <person name="Unver T."/>
            <person name="Budak H."/>
            <person name="Gulick P.J."/>
            <person name="Galiba G."/>
            <person name="Kalapos B."/>
            <person name="Nelson D.R."/>
            <person name="Li P."/>
            <person name="You F.M."/>
            <person name="Luo M.C."/>
            <person name="Dvorak J."/>
        </authorList>
    </citation>
    <scope>NUCLEOTIDE SEQUENCE [LARGE SCALE GENOMIC DNA]</scope>
    <source>
        <strain evidence="10">cv. AL8/78</strain>
    </source>
</reference>
<keyword evidence="7" id="KW-0378">Hydrolase</keyword>
<dbReference type="GO" id="GO:0046872">
    <property type="term" value="F:metal ion binding"/>
    <property type="evidence" value="ECO:0007669"/>
    <property type="project" value="UniProtKB-KW"/>
</dbReference>
<dbReference type="GO" id="GO:0003676">
    <property type="term" value="F:nucleic acid binding"/>
    <property type="evidence" value="ECO:0007669"/>
    <property type="project" value="InterPro"/>
</dbReference>